<gene>
    <name evidence="1" type="ORF">S01H1_36411</name>
</gene>
<organism evidence="1">
    <name type="scientific">marine sediment metagenome</name>
    <dbReference type="NCBI Taxonomy" id="412755"/>
    <lineage>
        <taxon>unclassified sequences</taxon>
        <taxon>metagenomes</taxon>
        <taxon>ecological metagenomes</taxon>
    </lineage>
</organism>
<reference evidence="1" key="1">
    <citation type="journal article" date="2014" name="Front. Microbiol.">
        <title>High frequency of phylogenetically diverse reductive dehalogenase-homologous genes in deep subseafloor sedimentary metagenomes.</title>
        <authorList>
            <person name="Kawai M."/>
            <person name="Futagami T."/>
            <person name="Toyoda A."/>
            <person name="Takaki Y."/>
            <person name="Nishi S."/>
            <person name="Hori S."/>
            <person name="Arai W."/>
            <person name="Tsubouchi T."/>
            <person name="Morono Y."/>
            <person name="Uchiyama I."/>
            <person name="Ito T."/>
            <person name="Fujiyama A."/>
            <person name="Inagaki F."/>
            <person name="Takami H."/>
        </authorList>
    </citation>
    <scope>NUCLEOTIDE SEQUENCE</scope>
    <source>
        <strain evidence="1">Expedition CK06-06</strain>
    </source>
</reference>
<sequence>ADDAFFRRWDFIEFSNQFQPDSTIFKKFTTPEMKSAIFLWLAQGYNRLKENNWRFTGELSIDEIKEIFANAGEKNVIDQWLINNYEPGDMSYPKKYLYEIYKKYAVENEELPMEYTQFCKHILNQKFIPVEKHSPLIDGNKQIPSFKGLRVKKRKIKIVNS</sequence>
<name>X0UES3_9ZZZZ</name>
<accession>X0UES3</accession>
<comment type="caution">
    <text evidence="1">The sequence shown here is derived from an EMBL/GenBank/DDBJ whole genome shotgun (WGS) entry which is preliminary data.</text>
</comment>
<protein>
    <recommendedName>
        <fullName evidence="2">DNA primase/nucleoside triphosphatase C-terminal domain-containing protein</fullName>
    </recommendedName>
</protein>
<evidence type="ECO:0000313" key="1">
    <source>
        <dbReference type="EMBL" id="GAG04269.1"/>
    </source>
</evidence>
<dbReference type="AlphaFoldDB" id="X0UES3"/>
<feature type="non-terminal residue" evidence="1">
    <location>
        <position position="1"/>
    </location>
</feature>
<evidence type="ECO:0008006" key="2">
    <source>
        <dbReference type="Google" id="ProtNLM"/>
    </source>
</evidence>
<proteinExistence type="predicted"/>
<dbReference type="EMBL" id="BARS01022809">
    <property type="protein sequence ID" value="GAG04269.1"/>
    <property type="molecule type" value="Genomic_DNA"/>
</dbReference>